<dbReference type="Pfam" id="PF00239">
    <property type="entry name" value="Resolvase"/>
    <property type="match status" value="1"/>
</dbReference>
<dbReference type="InterPro" id="IPR011109">
    <property type="entry name" value="DNA_bind_recombinase_dom"/>
</dbReference>
<evidence type="ECO:0000313" key="4">
    <source>
        <dbReference type="Proteomes" id="UP001465119"/>
    </source>
</evidence>
<evidence type="ECO:0000259" key="2">
    <source>
        <dbReference type="PROSITE" id="PS51737"/>
    </source>
</evidence>
<dbReference type="InterPro" id="IPR006119">
    <property type="entry name" value="Resolv_N"/>
</dbReference>
<dbReference type="Gene3D" id="3.40.50.1390">
    <property type="entry name" value="Resolvase, N-terminal catalytic domain"/>
    <property type="match status" value="1"/>
</dbReference>
<gene>
    <name evidence="3" type="ORF">WMO20_05665</name>
</gene>
<dbReference type="CDD" id="cd00338">
    <property type="entry name" value="Ser_Recombinase"/>
    <property type="match status" value="1"/>
</dbReference>
<name>A0ABV1C1G4_9FIRM</name>
<comment type="caution">
    <text evidence="3">The sequence shown here is derived from an EMBL/GenBank/DDBJ whole genome shotgun (WGS) entry which is preliminary data.</text>
</comment>
<protein>
    <submittedName>
        <fullName evidence="3">Recombinase family protein</fullName>
    </submittedName>
</protein>
<dbReference type="Pfam" id="PF07508">
    <property type="entry name" value="Recombinase"/>
    <property type="match status" value="1"/>
</dbReference>
<organism evidence="3 4">
    <name type="scientific">Faecalibacterium intestinale</name>
    <dbReference type="NCBI Taxonomy" id="3133155"/>
    <lineage>
        <taxon>Bacteria</taxon>
        <taxon>Bacillati</taxon>
        <taxon>Bacillota</taxon>
        <taxon>Clostridia</taxon>
        <taxon>Eubacteriales</taxon>
        <taxon>Oscillospiraceae</taxon>
        <taxon>Faecalibacterium</taxon>
    </lineage>
</organism>
<dbReference type="RefSeq" id="WP_349186091.1">
    <property type="nucleotide sequence ID" value="NZ_JBBMEN010000005.1"/>
</dbReference>
<sequence length="610" mass="69387">MISSGAEAADRKQRIRDRYKGVDTSELEVIPAKTVEGLGESTSIRRVAAYVRVSTDNDEQTSSYELQKNYYTDYIKAQPGWEFVGIYDDEGISGTSLEHRKGMQQLIEDCKAGKIDLILTKSIARFARNIVDCLSVIETLKNLDPPVGVKFEADNIYTLDSNGRMILTILASVAEEESHSKSIIMNWSIDRRFSRGLFLTPTLLGYDQDEDGSLVVNQDEAQTVKVIYYLYLNGFSFTEIAELLTEYGRKTKLGNTEWNPGTLAGVIANERHCGDVLARKTFTPNFLTHKSKKNNNDRTQYRQRDHHEAIVSREVYNAANHLRASRSYTKKNRPLPVLSVVDDGILRGYVPFDKDWTGFSAEEYREASESVMREKQQDTVEVMNRLDLSGYEVVRAQYFATLQNPAMTISNGKLRFNTACLKKFEDVEYVELLLNSVDRCIAIRPCEKDNPNAIRWGRLKEGRWCASTLGCRGLAKALFDMMEWEEGLKYRFRGQLVGQNDDKLMLFELDEPEMVKVEEIVLPSKEQDEEGKTVKQTIYIFPPEWAGTFGKPITSIAQVGILQLEHYAGNWDVLRSAAEIEEMNTFTADGLNALLHEAEKIMEGWTDTDE</sequence>
<dbReference type="PANTHER" id="PTHR30461">
    <property type="entry name" value="DNA-INVERTASE FROM LAMBDOID PROPHAGE"/>
    <property type="match status" value="1"/>
</dbReference>
<dbReference type="InterPro" id="IPR036162">
    <property type="entry name" value="Resolvase-like_N_sf"/>
</dbReference>
<dbReference type="PANTHER" id="PTHR30461:SF23">
    <property type="entry name" value="DNA RECOMBINASE-RELATED"/>
    <property type="match status" value="1"/>
</dbReference>
<dbReference type="Gene3D" id="3.90.1750.20">
    <property type="entry name" value="Putative Large Serine Recombinase, Chain B, Domain 2"/>
    <property type="match status" value="1"/>
</dbReference>
<feature type="domain" description="Recombinase" evidence="2">
    <location>
        <begin position="203"/>
        <end position="329"/>
    </location>
</feature>
<keyword evidence="4" id="KW-1185">Reference proteome</keyword>
<dbReference type="SUPFAM" id="SSF53041">
    <property type="entry name" value="Resolvase-like"/>
    <property type="match status" value="1"/>
</dbReference>
<dbReference type="InterPro" id="IPR038109">
    <property type="entry name" value="DNA_bind_recomb_sf"/>
</dbReference>
<dbReference type="EMBL" id="JBBMEN010000005">
    <property type="protein sequence ID" value="MEQ2385422.1"/>
    <property type="molecule type" value="Genomic_DNA"/>
</dbReference>
<evidence type="ECO:0000313" key="3">
    <source>
        <dbReference type="EMBL" id="MEQ2385422.1"/>
    </source>
</evidence>
<accession>A0ABV1C1G4</accession>
<reference evidence="3 4" key="1">
    <citation type="submission" date="2024-03" db="EMBL/GenBank/DDBJ databases">
        <title>Human intestinal bacterial collection.</title>
        <authorList>
            <person name="Pauvert C."/>
            <person name="Hitch T.C.A."/>
            <person name="Clavel T."/>
        </authorList>
    </citation>
    <scope>NUCLEOTIDE SEQUENCE [LARGE SCALE GENOMIC DNA]</scope>
    <source>
        <strain evidence="3 4">CLA-AA-H281</strain>
    </source>
</reference>
<evidence type="ECO:0000259" key="1">
    <source>
        <dbReference type="PROSITE" id="PS51736"/>
    </source>
</evidence>
<dbReference type="Proteomes" id="UP001465119">
    <property type="component" value="Unassembled WGS sequence"/>
</dbReference>
<dbReference type="InterPro" id="IPR050639">
    <property type="entry name" value="SSR_resolvase"/>
</dbReference>
<proteinExistence type="predicted"/>
<dbReference type="PROSITE" id="PS51736">
    <property type="entry name" value="RECOMBINASES_3"/>
    <property type="match status" value="1"/>
</dbReference>
<feature type="domain" description="Resolvase/invertase-type recombinase catalytic" evidence="1">
    <location>
        <begin position="46"/>
        <end position="196"/>
    </location>
</feature>
<dbReference type="PROSITE" id="PS51737">
    <property type="entry name" value="RECOMBINASE_DNA_BIND"/>
    <property type="match status" value="1"/>
</dbReference>
<dbReference type="SMART" id="SM00857">
    <property type="entry name" value="Resolvase"/>
    <property type="match status" value="1"/>
</dbReference>